<proteinExistence type="predicted"/>
<organism evidence="1">
    <name type="scientific">Culex pipiens</name>
    <name type="common">House mosquito</name>
    <dbReference type="NCBI Taxonomy" id="7175"/>
    <lineage>
        <taxon>Eukaryota</taxon>
        <taxon>Metazoa</taxon>
        <taxon>Ecdysozoa</taxon>
        <taxon>Arthropoda</taxon>
        <taxon>Hexapoda</taxon>
        <taxon>Insecta</taxon>
        <taxon>Pterygota</taxon>
        <taxon>Neoptera</taxon>
        <taxon>Endopterygota</taxon>
        <taxon>Diptera</taxon>
        <taxon>Nematocera</taxon>
        <taxon>Culicoidea</taxon>
        <taxon>Culicidae</taxon>
        <taxon>Culicinae</taxon>
        <taxon>Culicini</taxon>
        <taxon>Culex</taxon>
        <taxon>Culex</taxon>
    </lineage>
</organism>
<protein>
    <submittedName>
        <fullName evidence="1">(northern house mosquito) hypothetical protein</fullName>
    </submittedName>
</protein>
<evidence type="ECO:0000313" key="1">
    <source>
        <dbReference type="EMBL" id="CAG6444335.1"/>
    </source>
</evidence>
<accession>A0A8D7ZU30</accession>
<reference evidence="1" key="1">
    <citation type="submission" date="2021-05" db="EMBL/GenBank/DDBJ databases">
        <authorList>
            <person name="Alioto T."/>
            <person name="Alioto T."/>
            <person name="Gomez Garrido J."/>
        </authorList>
    </citation>
    <scope>NUCLEOTIDE SEQUENCE</scope>
</reference>
<dbReference type="EMBL" id="HBUE01002665">
    <property type="protein sequence ID" value="CAG6444335.1"/>
    <property type="molecule type" value="Transcribed_RNA"/>
</dbReference>
<name>A0A8D7ZU30_CULPI</name>
<sequence>MSLARKNTIFVDFRVLPTRPTLDSVKIFVEKSMGLDPAGLKCVQLQNTRNGVLIKMANQATATKAAADNHMKHAIRSGEKMYRIPVYVNDNDVDVRVHDLPPGMPNDDIANGMAQYGDSKRCAGPEDETHQAGSIIREHQRPDKLSRSFLDLYLPTV</sequence>
<dbReference type="AlphaFoldDB" id="A0A8D7ZU30"/>